<sequence>MKIGVPKEVKQDENRVAMTPSGVMSLKNSGHQVFIETNAGVGSGISDRDYQGAGAVIVPTAEEAWAHELIVKVKEPQKEEFAYFKEGQLLFTYLHLAAETEVADALISNKVTGIAYETIQKNTGELPLLTPMSEIAGRMSVQVGVHFLEKIQGGKGVLVGGVPGVEPANIVIIGGGFVGTNAAKVAVGLGANVTMLDININRLRELEDTFPGKITTLASNEYNIQTQVMKADLLVGAVLVPGARAPKLVTEEMIQSMEDGSVVVDVAVDQGGSIESIDHVTTHENPVYKKHGVTHYAVANIPGAVPKTATYALTNVTTPYVLKLANLGIDEFIRKDSAFAKGLNTYKGKIVHEAVAQGLDRRYVELHTIFH</sequence>
<dbReference type="SMART" id="SM01002">
    <property type="entry name" value="AlaDh_PNT_C"/>
    <property type="match status" value="1"/>
</dbReference>
<comment type="pathway">
    <text evidence="1">Amino-acid degradation; L-alanine degradation via dehydrogenase pathway; NH(3) and pyruvate from L-alanine: step 1/1.</text>
</comment>
<dbReference type="SUPFAM" id="SSF51735">
    <property type="entry name" value="NAD(P)-binding Rossmann-fold domains"/>
    <property type="match status" value="1"/>
</dbReference>
<dbReference type="PIRSF" id="PIRSF000183">
    <property type="entry name" value="Alanine_dh"/>
    <property type="match status" value="1"/>
</dbReference>
<evidence type="ECO:0000313" key="10">
    <source>
        <dbReference type="Proteomes" id="UP001595882"/>
    </source>
</evidence>
<evidence type="ECO:0000256" key="1">
    <source>
        <dbReference type="ARBA" id="ARBA00005206"/>
    </source>
</evidence>
<comment type="catalytic activity">
    <reaction evidence="6">
        <text>L-alanine + NAD(+) + H2O = pyruvate + NH4(+) + NADH + H(+)</text>
        <dbReference type="Rhea" id="RHEA:18405"/>
        <dbReference type="ChEBI" id="CHEBI:15361"/>
        <dbReference type="ChEBI" id="CHEBI:15377"/>
        <dbReference type="ChEBI" id="CHEBI:15378"/>
        <dbReference type="ChEBI" id="CHEBI:28938"/>
        <dbReference type="ChEBI" id="CHEBI:57540"/>
        <dbReference type="ChEBI" id="CHEBI:57945"/>
        <dbReference type="ChEBI" id="CHEBI:57972"/>
        <dbReference type="EC" id="1.4.1.1"/>
    </reaction>
</comment>
<evidence type="ECO:0000313" key="9">
    <source>
        <dbReference type="EMBL" id="MFC4401508.1"/>
    </source>
</evidence>
<feature type="domain" description="Alanine dehydrogenase/pyridine nucleotide transhydrogenase NAD(H)-binding" evidence="7">
    <location>
        <begin position="148"/>
        <end position="297"/>
    </location>
</feature>
<accession>A0ABV8WR06</accession>
<reference evidence="10" key="1">
    <citation type="journal article" date="2019" name="Int. J. Syst. Evol. Microbiol.">
        <title>The Global Catalogue of Microorganisms (GCM) 10K type strain sequencing project: providing services to taxonomists for standard genome sequencing and annotation.</title>
        <authorList>
            <consortium name="The Broad Institute Genomics Platform"/>
            <consortium name="The Broad Institute Genome Sequencing Center for Infectious Disease"/>
            <person name="Wu L."/>
            <person name="Ma J."/>
        </authorList>
    </citation>
    <scope>NUCLEOTIDE SEQUENCE [LARGE SCALE GENOMIC DNA]</scope>
    <source>
        <strain evidence="10">CCUG 37865</strain>
    </source>
</reference>
<keyword evidence="4 6" id="KW-0560">Oxidoreductase</keyword>
<dbReference type="NCBIfam" id="TIGR00518">
    <property type="entry name" value="alaDH"/>
    <property type="match status" value="1"/>
</dbReference>
<dbReference type="InterPro" id="IPR007698">
    <property type="entry name" value="AlaDH/PNT_NAD(H)-bd"/>
</dbReference>
<dbReference type="Gene3D" id="3.40.50.720">
    <property type="entry name" value="NAD(P)-binding Rossmann-like Domain"/>
    <property type="match status" value="2"/>
</dbReference>
<dbReference type="InterPro" id="IPR036291">
    <property type="entry name" value="NAD(P)-bd_dom_sf"/>
</dbReference>
<organism evidence="9 10">
    <name type="scientific">Gracilibacillus xinjiangensis</name>
    <dbReference type="NCBI Taxonomy" id="1193282"/>
    <lineage>
        <taxon>Bacteria</taxon>
        <taxon>Bacillati</taxon>
        <taxon>Bacillota</taxon>
        <taxon>Bacilli</taxon>
        <taxon>Bacillales</taxon>
        <taxon>Bacillaceae</taxon>
        <taxon>Gracilibacillus</taxon>
    </lineage>
</organism>
<evidence type="ECO:0000259" key="8">
    <source>
        <dbReference type="SMART" id="SM01003"/>
    </source>
</evidence>
<comment type="similarity">
    <text evidence="2 6">Belongs to the AlaDH/PNT family.</text>
</comment>
<proteinExistence type="inferred from homology"/>
<dbReference type="EMBL" id="JBHSDT010000001">
    <property type="protein sequence ID" value="MFC4401508.1"/>
    <property type="molecule type" value="Genomic_DNA"/>
</dbReference>
<dbReference type="RefSeq" id="WP_390248164.1">
    <property type="nucleotide sequence ID" value="NZ_JBHSDT010000001.1"/>
</dbReference>
<dbReference type="InterPro" id="IPR008141">
    <property type="entry name" value="Ala_DH"/>
</dbReference>
<dbReference type="PROSITE" id="PS00837">
    <property type="entry name" value="ALADH_PNT_2"/>
    <property type="match status" value="1"/>
</dbReference>
<evidence type="ECO:0000259" key="7">
    <source>
        <dbReference type="SMART" id="SM01002"/>
    </source>
</evidence>
<dbReference type="GO" id="GO:0000286">
    <property type="term" value="F:alanine dehydrogenase activity"/>
    <property type="evidence" value="ECO:0007669"/>
    <property type="project" value="UniProtKB-EC"/>
</dbReference>
<evidence type="ECO:0000256" key="6">
    <source>
        <dbReference type="PIRNR" id="PIRNR000183"/>
    </source>
</evidence>
<comment type="caution">
    <text evidence="9">The sequence shown here is derived from an EMBL/GenBank/DDBJ whole genome shotgun (WGS) entry which is preliminary data.</text>
</comment>
<protein>
    <recommendedName>
        <fullName evidence="3 6">Alanine dehydrogenase</fullName>
        <ecNumber evidence="3 6">1.4.1.1</ecNumber>
    </recommendedName>
</protein>
<dbReference type="Pfam" id="PF05222">
    <property type="entry name" value="AlaDh_PNT_N"/>
    <property type="match status" value="1"/>
</dbReference>
<dbReference type="CDD" id="cd05305">
    <property type="entry name" value="L-AlaDH"/>
    <property type="match status" value="1"/>
</dbReference>
<dbReference type="PANTHER" id="PTHR42795">
    <property type="entry name" value="ALANINE DEHYDROGENASE"/>
    <property type="match status" value="1"/>
</dbReference>
<dbReference type="InterPro" id="IPR007886">
    <property type="entry name" value="AlaDH/PNT_N"/>
</dbReference>
<feature type="domain" description="Alanine dehydrogenase/pyridine nucleotide transhydrogenase N-terminal" evidence="8">
    <location>
        <begin position="4"/>
        <end position="136"/>
    </location>
</feature>
<gene>
    <name evidence="9" type="primary">ald</name>
    <name evidence="9" type="ORF">ACFOY7_00155</name>
</gene>
<dbReference type="EC" id="1.4.1.1" evidence="3 6"/>
<dbReference type="SUPFAM" id="SSF52283">
    <property type="entry name" value="Formate/glycerate dehydrogenase catalytic domain-like"/>
    <property type="match status" value="1"/>
</dbReference>
<dbReference type="InterPro" id="IPR008143">
    <property type="entry name" value="Ala_DH/PNT_CS2"/>
</dbReference>
<dbReference type="Pfam" id="PF01262">
    <property type="entry name" value="AlaDh_PNT_C"/>
    <property type="match status" value="1"/>
</dbReference>
<keyword evidence="10" id="KW-1185">Reference proteome</keyword>
<evidence type="ECO:0000256" key="2">
    <source>
        <dbReference type="ARBA" id="ARBA00005689"/>
    </source>
</evidence>
<keyword evidence="5 6" id="KW-0520">NAD</keyword>
<evidence type="ECO:0000256" key="4">
    <source>
        <dbReference type="ARBA" id="ARBA00023002"/>
    </source>
</evidence>
<dbReference type="SMART" id="SM01003">
    <property type="entry name" value="AlaDh_PNT_N"/>
    <property type="match status" value="1"/>
</dbReference>
<dbReference type="Proteomes" id="UP001595882">
    <property type="component" value="Unassembled WGS sequence"/>
</dbReference>
<evidence type="ECO:0000256" key="5">
    <source>
        <dbReference type="ARBA" id="ARBA00023027"/>
    </source>
</evidence>
<evidence type="ECO:0000256" key="3">
    <source>
        <dbReference type="ARBA" id="ARBA00012897"/>
    </source>
</evidence>
<name>A0ABV8WR06_9BACI</name>
<dbReference type="PANTHER" id="PTHR42795:SF1">
    <property type="entry name" value="ALANINE DEHYDROGENASE"/>
    <property type="match status" value="1"/>
</dbReference>